<evidence type="ECO:0000313" key="3">
    <source>
        <dbReference type="EnsemblMetazoa" id="XP_038057544.1"/>
    </source>
</evidence>
<dbReference type="GO" id="GO:0005634">
    <property type="term" value="C:nucleus"/>
    <property type="evidence" value="ECO:0007669"/>
    <property type="project" value="TreeGrafter"/>
</dbReference>
<dbReference type="GO" id="GO:0005700">
    <property type="term" value="C:polytene chromosome"/>
    <property type="evidence" value="ECO:0007669"/>
    <property type="project" value="TreeGrafter"/>
</dbReference>
<dbReference type="PANTHER" id="PTHR46167">
    <property type="entry name" value="N-LYSINE METHYLTRANSFERASE KMT5A"/>
    <property type="match status" value="1"/>
</dbReference>
<dbReference type="Pfam" id="PF00856">
    <property type="entry name" value="SET"/>
    <property type="match status" value="1"/>
</dbReference>
<feature type="compositionally biased region" description="Acidic residues" evidence="1">
    <location>
        <begin position="264"/>
        <end position="298"/>
    </location>
</feature>
<dbReference type="GO" id="GO:0042799">
    <property type="term" value="F:histone H4K20 methyltransferase activity"/>
    <property type="evidence" value="ECO:0007669"/>
    <property type="project" value="TreeGrafter"/>
</dbReference>
<dbReference type="Proteomes" id="UP000887568">
    <property type="component" value="Unplaced"/>
</dbReference>
<evidence type="ECO:0000256" key="1">
    <source>
        <dbReference type="SAM" id="MobiDB-lite"/>
    </source>
</evidence>
<dbReference type="OrthoDB" id="16287at2759"/>
<dbReference type="GeneID" id="119729100"/>
<sequence>MLRNGVIMAVINLEGFERRYINDCVGYGLFTTKHFSKGDFLLEYRGKLRKGNCNNDNDYTFFFNHQGVEYSIDNAMNPNSCMARWINDAKDTPNCVMKKLVFESCDEPHLCLFALFDLEVGSELRYNYGIDNLPWRQTKWKQDHSDNDCPCQLYSPSFHDEPQQSHINAGHAAQMPSKLSIAEPHQSHIVSGGPHCLKKDVQAADQMPSKSLDEPQQSHIVGGPHCLDKDVQSADQTPLKSSLDESQKSHIIVRKHAPSYPVEDSLDSPDEYPSDEDDPDFIPDSNSSDEDIVPESSDEISLRSPSPVIPIPSRESSNHPVSSDETVSSTSEIEVMTTSNSEGSATGTNHSTAHFVFSNRRNYHAI</sequence>
<feature type="compositionally biased region" description="Polar residues" evidence="1">
    <location>
        <begin position="340"/>
        <end position="351"/>
    </location>
</feature>
<dbReference type="InterPro" id="IPR051760">
    <property type="entry name" value="KMT5A"/>
</dbReference>
<reference evidence="3" key="1">
    <citation type="submission" date="2022-11" db="UniProtKB">
        <authorList>
            <consortium name="EnsemblMetazoa"/>
        </authorList>
    </citation>
    <scope>IDENTIFICATION</scope>
</reference>
<dbReference type="SMART" id="SM00317">
    <property type="entry name" value="SET"/>
    <property type="match status" value="1"/>
</dbReference>
<dbReference type="SUPFAM" id="SSF82199">
    <property type="entry name" value="SET domain"/>
    <property type="match status" value="1"/>
</dbReference>
<dbReference type="PANTHER" id="PTHR46167:SF1">
    <property type="entry name" value="N-LYSINE METHYLTRANSFERASE KMT5A"/>
    <property type="match status" value="1"/>
</dbReference>
<dbReference type="GO" id="GO:0006357">
    <property type="term" value="P:regulation of transcription by RNA polymerase II"/>
    <property type="evidence" value="ECO:0007669"/>
    <property type="project" value="TreeGrafter"/>
</dbReference>
<dbReference type="RefSeq" id="XP_038057544.1">
    <property type="nucleotide sequence ID" value="XM_038201616.1"/>
</dbReference>
<feature type="domain" description="SET" evidence="2">
    <location>
        <begin position="14"/>
        <end position="129"/>
    </location>
</feature>
<keyword evidence="4" id="KW-1185">Reference proteome</keyword>
<protein>
    <recommendedName>
        <fullName evidence="2">SET domain-containing protein</fullName>
    </recommendedName>
</protein>
<proteinExistence type="predicted"/>
<dbReference type="EnsemblMetazoa" id="XM_038201616.1">
    <property type="protein sequence ID" value="XP_038057544.1"/>
    <property type="gene ID" value="LOC119729100"/>
</dbReference>
<feature type="compositionally biased region" description="Low complexity" evidence="1">
    <location>
        <begin position="302"/>
        <end position="339"/>
    </location>
</feature>
<dbReference type="AlphaFoldDB" id="A0A914A1N4"/>
<evidence type="ECO:0000313" key="4">
    <source>
        <dbReference type="Proteomes" id="UP000887568"/>
    </source>
</evidence>
<dbReference type="GO" id="GO:0043516">
    <property type="term" value="P:regulation of DNA damage response, signal transduction by p53 class mediator"/>
    <property type="evidence" value="ECO:0007669"/>
    <property type="project" value="TreeGrafter"/>
</dbReference>
<evidence type="ECO:0000259" key="2">
    <source>
        <dbReference type="PROSITE" id="PS50280"/>
    </source>
</evidence>
<dbReference type="InterPro" id="IPR046341">
    <property type="entry name" value="SET_dom_sf"/>
</dbReference>
<dbReference type="InterPro" id="IPR001214">
    <property type="entry name" value="SET_dom"/>
</dbReference>
<dbReference type="Gene3D" id="2.170.270.10">
    <property type="entry name" value="SET domain"/>
    <property type="match status" value="1"/>
</dbReference>
<organism evidence="3 4">
    <name type="scientific">Patiria miniata</name>
    <name type="common">Bat star</name>
    <name type="synonym">Asterina miniata</name>
    <dbReference type="NCBI Taxonomy" id="46514"/>
    <lineage>
        <taxon>Eukaryota</taxon>
        <taxon>Metazoa</taxon>
        <taxon>Echinodermata</taxon>
        <taxon>Eleutherozoa</taxon>
        <taxon>Asterozoa</taxon>
        <taxon>Asteroidea</taxon>
        <taxon>Valvatacea</taxon>
        <taxon>Valvatida</taxon>
        <taxon>Asterinidae</taxon>
        <taxon>Patiria</taxon>
    </lineage>
</organism>
<name>A0A914A1N4_PATMI</name>
<dbReference type="OMA" id="HINAGHA"/>
<dbReference type="PROSITE" id="PS50280">
    <property type="entry name" value="SET"/>
    <property type="match status" value="1"/>
</dbReference>
<accession>A0A914A1N4</accession>
<feature type="region of interest" description="Disordered" evidence="1">
    <location>
        <begin position="188"/>
        <end position="351"/>
    </location>
</feature>